<dbReference type="Proteomes" id="UP000050430">
    <property type="component" value="Unassembled WGS sequence"/>
</dbReference>
<dbReference type="CDD" id="cd06261">
    <property type="entry name" value="TM_PBP2"/>
    <property type="match status" value="1"/>
</dbReference>
<proteinExistence type="inferred from homology"/>
<evidence type="ECO:0000256" key="7">
    <source>
        <dbReference type="RuleBase" id="RU363032"/>
    </source>
</evidence>
<dbReference type="SUPFAM" id="SSF161098">
    <property type="entry name" value="MetI-like"/>
    <property type="match status" value="1"/>
</dbReference>
<dbReference type="PROSITE" id="PS50928">
    <property type="entry name" value="ABC_TM1"/>
    <property type="match status" value="1"/>
</dbReference>
<comment type="subcellular location">
    <subcellularLocation>
        <location evidence="1 7">Cell membrane</location>
        <topology evidence="1 7">Multi-pass membrane protein</topology>
    </subcellularLocation>
</comment>
<feature type="domain" description="ABC transmembrane type-1" evidence="8">
    <location>
        <begin position="109"/>
        <end position="344"/>
    </location>
</feature>
<comment type="caution">
    <text evidence="9">The sequence shown here is derived from an EMBL/GenBank/DDBJ whole genome shotgun (WGS) entry which is preliminary data.</text>
</comment>
<keyword evidence="10" id="KW-1185">Reference proteome</keyword>
<dbReference type="Pfam" id="PF19300">
    <property type="entry name" value="BPD_transp_1_N"/>
    <property type="match status" value="1"/>
</dbReference>
<feature type="transmembrane region" description="Helical" evidence="7">
    <location>
        <begin position="275"/>
        <end position="300"/>
    </location>
</feature>
<organism evidence="9 10">
    <name type="scientific">Leptolinea tardivitalis</name>
    <dbReference type="NCBI Taxonomy" id="229920"/>
    <lineage>
        <taxon>Bacteria</taxon>
        <taxon>Bacillati</taxon>
        <taxon>Chloroflexota</taxon>
        <taxon>Anaerolineae</taxon>
        <taxon>Anaerolineales</taxon>
        <taxon>Anaerolineaceae</taxon>
        <taxon>Leptolinea</taxon>
    </lineage>
</organism>
<keyword evidence="4 7" id="KW-0812">Transmembrane</keyword>
<evidence type="ECO:0000256" key="2">
    <source>
        <dbReference type="ARBA" id="ARBA00022448"/>
    </source>
</evidence>
<dbReference type="InterPro" id="IPR035906">
    <property type="entry name" value="MetI-like_sf"/>
</dbReference>
<feature type="transmembrane region" description="Helical" evidence="7">
    <location>
        <begin position="217"/>
        <end position="237"/>
    </location>
</feature>
<comment type="similarity">
    <text evidence="7">Belongs to the binding-protein-dependent transport system permease family.</text>
</comment>
<protein>
    <submittedName>
        <fullName evidence="9">Peptide ABC transporter permease</fullName>
    </submittedName>
</protein>
<dbReference type="Gene3D" id="1.10.3720.10">
    <property type="entry name" value="MetI-like"/>
    <property type="match status" value="1"/>
</dbReference>
<dbReference type="InterPro" id="IPR045621">
    <property type="entry name" value="BPD_transp_1_N"/>
</dbReference>
<dbReference type="GO" id="GO:0005886">
    <property type="term" value="C:plasma membrane"/>
    <property type="evidence" value="ECO:0007669"/>
    <property type="project" value="UniProtKB-SubCell"/>
</dbReference>
<dbReference type="PANTHER" id="PTHR43163:SF6">
    <property type="entry name" value="DIPEPTIDE TRANSPORT SYSTEM PERMEASE PROTEIN DPPB-RELATED"/>
    <property type="match status" value="1"/>
</dbReference>
<keyword evidence="2 7" id="KW-0813">Transport</keyword>
<evidence type="ECO:0000256" key="5">
    <source>
        <dbReference type="ARBA" id="ARBA00022989"/>
    </source>
</evidence>
<sequence>MLSFIIRRLLILPLLLIAVTILIFSMLSMLTPYERVSLYVKDIPKRQGAMEGLIKKYGLDDPVPVQYWRWMAGTKNPDTGEIEGGVLRGNLGWSKTGKGTVWEVIGRRLPATAELALWTAIPMIGIGIYLGVVSAVNHNKLLDQILRVFSIVGWSIPVFVFGLIVLLFFYAKLGWFPPGRLSDWASQVVQSSQFIRYTNMNSIDALLNGRLDIFRDAVRHLVLPVITLAYLDWAYLLRVTRSSMLDTLNQDYMTTARAKGLSENKVIRRHALPNALIPVVTVGALMLIGLLNGVVITETIFNIPGMGSFLAESAISLDVISVLGITMFNCLILLVGNLIVDILYGVIDPRIRLR</sequence>
<accession>A0A0P6XIK3</accession>
<evidence type="ECO:0000259" key="8">
    <source>
        <dbReference type="PROSITE" id="PS50928"/>
    </source>
</evidence>
<evidence type="ECO:0000256" key="6">
    <source>
        <dbReference type="ARBA" id="ARBA00023136"/>
    </source>
</evidence>
<keyword evidence="3" id="KW-1003">Cell membrane</keyword>
<feature type="transmembrane region" description="Helical" evidence="7">
    <location>
        <begin position="148"/>
        <end position="171"/>
    </location>
</feature>
<dbReference type="PANTHER" id="PTHR43163">
    <property type="entry name" value="DIPEPTIDE TRANSPORT SYSTEM PERMEASE PROTEIN DPPB-RELATED"/>
    <property type="match status" value="1"/>
</dbReference>
<dbReference type="Pfam" id="PF00528">
    <property type="entry name" value="BPD_transp_1"/>
    <property type="match status" value="1"/>
</dbReference>
<dbReference type="AlphaFoldDB" id="A0A0P6XIK3"/>
<evidence type="ECO:0000256" key="3">
    <source>
        <dbReference type="ARBA" id="ARBA00022475"/>
    </source>
</evidence>
<feature type="transmembrane region" description="Helical" evidence="7">
    <location>
        <begin position="320"/>
        <end position="347"/>
    </location>
</feature>
<name>A0A0P6XIK3_9CHLR</name>
<dbReference type="RefSeq" id="WP_062422712.1">
    <property type="nucleotide sequence ID" value="NZ_BBYA01000011.1"/>
</dbReference>
<keyword evidence="5 7" id="KW-1133">Transmembrane helix</keyword>
<evidence type="ECO:0000256" key="1">
    <source>
        <dbReference type="ARBA" id="ARBA00004651"/>
    </source>
</evidence>
<evidence type="ECO:0000313" key="9">
    <source>
        <dbReference type="EMBL" id="KPL70987.1"/>
    </source>
</evidence>
<dbReference type="OrthoDB" id="9806409at2"/>
<dbReference type="GO" id="GO:0071916">
    <property type="term" value="F:dipeptide transmembrane transporter activity"/>
    <property type="evidence" value="ECO:0007669"/>
    <property type="project" value="TreeGrafter"/>
</dbReference>
<evidence type="ECO:0000256" key="4">
    <source>
        <dbReference type="ARBA" id="ARBA00022692"/>
    </source>
</evidence>
<gene>
    <name evidence="9" type="ORF">ADM99_11845</name>
</gene>
<keyword evidence="6 7" id="KW-0472">Membrane</keyword>
<feature type="transmembrane region" description="Helical" evidence="7">
    <location>
        <begin position="115"/>
        <end position="136"/>
    </location>
</feature>
<dbReference type="STRING" id="229920.ADM99_11845"/>
<reference evidence="9 10" key="1">
    <citation type="submission" date="2015-07" db="EMBL/GenBank/DDBJ databases">
        <title>Genome sequence of Leptolinea tardivitalis DSM 16556.</title>
        <authorList>
            <person name="Hemp J."/>
            <person name="Ward L.M."/>
            <person name="Pace L.A."/>
            <person name="Fischer W.W."/>
        </authorList>
    </citation>
    <scope>NUCLEOTIDE SEQUENCE [LARGE SCALE GENOMIC DNA]</scope>
    <source>
        <strain evidence="9 10">YMTK-2</strain>
    </source>
</reference>
<feature type="transmembrane region" description="Helical" evidence="7">
    <location>
        <begin position="9"/>
        <end position="30"/>
    </location>
</feature>
<dbReference type="PATRIC" id="fig|229920.5.peg.2692"/>
<dbReference type="InterPro" id="IPR000515">
    <property type="entry name" value="MetI-like"/>
</dbReference>
<evidence type="ECO:0000313" key="10">
    <source>
        <dbReference type="Proteomes" id="UP000050430"/>
    </source>
</evidence>
<dbReference type="EMBL" id="LGCK01000012">
    <property type="protein sequence ID" value="KPL70987.1"/>
    <property type="molecule type" value="Genomic_DNA"/>
</dbReference>